<reference evidence="1 2" key="1">
    <citation type="journal article" date="2016" name="Proc. Natl. Acad. Sci. U.S.A.">
        <title>Comparative genomics of biotechnologically important yeasts.</title>
        <authorList>
            <person name="Riley R."/>
            <person name="Haridas S."/>
            <person name="Wolfe K.H."/>
            <person name="Lopes M.R."/>
            <person name="Hittinger C.T."/>
            <person name="Goeker M."/>
            <person name="Salamov A.A."/>
            <person name="Wisecaver J.H."/>
            <person name="Long T.M."/>
            <person name="Calvey C.H."/>
            <person name="Aerts A.L."/>
            <person name="Barry K.W."/>
            <person name="Choi C."/>
            <person name="Clum A."/>
            <person name="Coughlan A.Y."/>
            <person name="Deshpande S."/>
            <person name="Douglass A.P."/>
            <person name="Hanson S.J."/>
            <person name="Klenk H.-P."/>
            <person name="LaButti K.M."/>
            <person name="Lapidus A."/>
            <person name="Lindquist E.A."/>
            <person name="Lipzen A.M."/>
            <person name="Meier-Kolthoff J.P."/>
            <person name="Ohm R.A."/>
            <person name="Otillar R.P."/>
            <person name="Pangilinan J.L."/>
            <person name="Peng Y."/>
            <person name="Rokas A."/>
            <person name="Rosa C.A."/>
            <person name="Scheuner C."/>
            <person name="Sibirny A.A."/>
            <person name="Slot J.C."/>
            <person name="Stielow J.B."/>
            <person name="Sun H."/>
            <person name="Kurtzman C.P."/>
            <person name="Blackwell M."/>
            <person name="Grigoriev I.V."/>
            <person name="Jeffries T.W."/>
        </authorList>
    </citation>
    <scope>NUCLEOTIDE SEQUENCE [LARGE SCALE GENOMIC DNA]</scope>
    <source>
        <strain evidence="1 2">NRRL Y-11557</strain>
    </source>
</reference>
<proteinExistence type="predicted"/>
<accession>A0A1E3Q7M1</accession>
<protein>
    <submittedName>
        <fullName evidence="1">Uncharacterized protein</fullName>
    </submittedName>
</protein>
<keyword evidence="2" id="KW-1185">Reference proteome</keyword>
<name>A0A1E3Q7M1_LIPST</name>
<evidence type="ECO:0000313" key="1">
    <source>
        <dbReference type="EMBL" id="ODQ73142.1"/>
    </source>
</evidence>
<dbReference type="EMBL" id="KV454294">
    <property type="protein sequence ID" value="ODQ73142.1"/>
    <property type="molecule type" value="Genomic_DNA"/>
</dbReference>
<dbReference type="AlphaFoldDB" id="A0A1E3Q7M1"/>
<evidence type="ECO:0000313" key="2">
    <source>
        <dbReference type="Proteomes" id="UP000094385"/>
    </source>
</evidence>
<gene>
    <name evidence="1" type="ORF">LIPSTDRAFT_71491</name>
</gene>
<dbReference type="Proteomes" id="UP000094385">
    <property type="component" value="Unassembled WGS sequence"/>
</dbReference>
<organism evidence="1 2">
    <name type="scientific">Lipomyces starkeyi NRRL Y-11557</name>
    <dbReference type="NCBI Taxonomy" id="675824"/>
    <lineage>
        <taxon>Eukaryota</taxon>
        <taxon>Fungi</taxon>
        <taxon>Dikarya</taxon>
        <taxon>Ascomycota</taxon>
        <taxon>Saccharomycotina</taxon>
        <taxon>Lipomycetes</taxon>
        <taxon>Lipomycetales</taxon>
        <taxon>Lipomycetaceae</taxon>
        <taxon>Lipomyces</taxon>
    </lineage>
</organism>
<sequence>MQHRRENTLGRSEYEYSVHNFELHIFPYPTVLLHYRDVIVRTRYLFSALDLSSLVGVSYNRPDEILH</sequence>